<accession>A0A8X7VI25</accession>
<dbReference type="Proteomes" id="UP000886595">
    <property type="component" value="Unassembled WGS sequence"/>
</dbReference>
<dbReference type="AlphaFoldDB" id="A0A8X7VI25"/>
<organism evidence="2 3">
    <name type="scientific">Brassica carinata</name>
    <name type="common">Ethiopian mustard</name>
    <name type="synonym">Abyssinian cabbage</name>
    <dbReference type="NCBI Taxonomy" id="52824"/>
    <lineage>
        <taxon>Eukaryota</taxon>
        <taxon>Viridiplantae</taxon>
        <taxon>Streptophyta</taxon>
        <taxon>Embryophyta</taxon>
        <taxon>Tracheophyta</taxon>
        <taxon>Spermatophyta</taxon>
        <taxon>Magnoliopsida</taxon>
        <taxon>eudicotyledons</taxon>
        <taxon>Gunneridae</taxon>
        <taxon>Pentapetalae</taxon>
        <taxon>rosids</taxon>
        <taxon>malvids</taxon>
        <taxon>Brassicales</taxon>
        <taxon>Brassicaceae</taxon>
        <taxon>Brassiceae</taxon>
        <taxon>Brassica</taxon>
    </lineage>
</organism>
<gene>
    <name evidence="2" type="ORF">Bca52824_023238</name>
</gene>
<evidence type="ECO:0000313" key="3">
    <source>
        <dbReference type="Proteomes" id="UP000886595"/>
    </source>
</evidence>
<keyword evidence="3" id="KW-1185">Reference proteome</keyword>
<protein>
    <submittedName>
        <fullName evidence="2">Uncharacterized protein</fullName>
    </submittedName>
</protein>
<evidence type="ECO:0000256" key="1">
    <source>
        <dbReference type="SAM" id="MobiDB-lite"/>
    </source>
</evidence>
<sequence length="90" mass="10195">MAWLARSIANSLKLDEDDDDVEKPRPGDDESAQNQSEWRRVYVMQHIEMASRASEVIAFVTEWPAALSLEACVNVLGSFRCEPKETGKIR</sequence>
<comment type="caution">
    <text evidence="2">The sequence shown here is derived from an EMBL/GenBank/DDBJ whole genome shotgun (WGS) entry which is preliminary data.</text>
</comment>
<feature type="region of interest" description="Disordered" evidence="1">
    <location>
        <begin position="15"/>
        <end position="36"/>
    </location>
</feature>
<dbReference type="EMBL" id="JAAMPC010000005">
    <property type="protein sequence ID" value="KAG2311681.1"/>
    <property type="molecule type" value="Genomic_DNA"/>
</dbReference>
<evidence type="ECO:0000313" key="2">
    <source>
        <dbReference type="EMBL" id="KAG2311681.1"/>
    </source>
</evidence>
<reference evidence="2 3" key="1">
    <citation type="submission" date="2020-02" db="EMBL/GenBank/DDBJ databases">
        <authorList>
            <person name="Ma Q."/>
            <person name="Huang Y."/>
            <person name="Song X."/>
            <person name="Pei D."/>
        </authorList>
    </citation>
    <scope>NUCLEOTIDE SEQUENCE [LARGE SCALE GENOMIC DNA]</scope>
    <source>
        <strain evidence="2">Sxm20200214</strain>
        <tissue evidence="2">Leaf</tissue>
    </source>
</reference>
<name>A0A8X7VI25_BRACI</name>
<dbReference type="OrthoDB" id="3219396at2759"/>
<proteinExistence type="predicted"/>